<protein>
    <submittedName>
        <fullName evidence="1">RCG30349</fullName>
    </submittedName>
</protein>
<proteinExistence type="predicted"/>
<dbReference type="AlphaFoldDB" id="A6JFC8"/>
<evidence type="ECO:0000313" key="2">
    <source>
        <dbReference type="Proteomes" id="UP000234681"/>
    </source>
</evidence>
<accession>A6JFC8</accession>
<sequence length="23" mass="2705">MRGHPTQVTAEFPDKMFIKTLEQ</sequence>
<organism evidence="1 2">
    <name type="scientific">Rattus norvegicus</name>
    <name type="common">Rat</name>
    <dbReference type="NCBI Taxonomy" id="10116"/>
    <lineage>
        <taxon>Eukaryota</taxon>
        <taxon>Metazoa</taxon>
        <taxon>Chordata</taxon>
        <taxon>Craniata</taxon>
        <taxon>Vertebrata</taxon>
        <taxon>Euteleostomi</taxon>
        <taxon>Mammalia</taxon>
        <taxon>Eutheria</taxon>
        <taxon>Euarchontoglires</taxon>
        <taxon>Glires</taxon>
        <taxon>Rodentia</taxon>
        <taxon>Myomorpha</taxon>
        <taxon>Muroidea</taxon>
        <taxon>Muridae</taxon>
        <taxon>Murinae</taxon>
        <taxon>Rattus</taxon>
    </lineage>
</organism>
<reference evidence="2" key="1">
    <citation type="submission" date="2005-09" db="EMBL/GenBank/DDBJ databases">
        <authorList>
            <person name="Mural R.J."/>
            <person name="Li P.W."/>
            <person name="Adams M.D."/>
            <person name="Amanatides P.G."/>
            <person name="Baden-Tillson H."/>
            <person name="Barnstead M."/>
            <person name="Chin S.H."/>
            <person name="Dew I."/>
            <person name="Evans C.A."/>
            <person name="Ferriera S."/>
            <person name="Flanigan M."/>
            <person name="Fosler C."/>
            <person name="Glodek A."/>
            <person name="Gu Z."/>
            <person name="Holt R.A."/>
            <person name="Jennings D."/>
            <person name="Kraft C.L."/>
            <person name="Lu F."/>
            <person name="Nguyen T."/>
            <person name="Nusskern D.R."/>
            <person name="Pfannkoch C.M."/>
            <person name="Sitter C."/>
            <person name="Sutton G.G."/>
            <person name="Venter J.C."/>
            <person name="Wang Z."/>
            <person name="Woodage T."/>
            <person name="Zheng X.H."/>
            <person name="Zhong F."/>
        </authorList>
    </citation>
    <scope>NUCLEOTIDE SEQUENCE [LARGE SCALE GENOMIC DNA]</scope>
    <source>
        <strain>BN</strain>
        <strain evidence="2">Sprague-Dawley</strain>
    </source>
</reference>
<dbReference type="Proteomes" id="UP000234681">
    <property type="component" value="Chromosome 5"/>
</dbReference>
<gene>
    <name evidence="1" type="ORF">rCG_30349</name>
</gene>
<evidence type="ECO:0000313" key="1">
    <source>
        <dbReference type="EMBL" id="EDM11524.1"/>
    </source>
</evidence>
<dbReference type="EMBL" id="CH473984">
    <property type="protein sequence ID" value="EDM11524.1"/>
    <property type="molecule type" value="Genomic_DNA"/>
</dbReference>
<name>A6JFC8_RAT</name>